<dbReference type="AlphaFoldDB" id="A0A820XM20"/>
<dbReference type="SUPFAM" id="SSF53223">
    <property type="entry name" value="Aminoacid dehydrogenase-like, N-terminal domain"/>
    <property type="match status" value="1"/>
</dbReference>
<dbReference type="Proteomes" id="UP000663851">
    <property type="component" value="Unassembled WGS sequence"/>
</dbReference>
<dbReference type="Pfam" id="PF00551">
    <property type="entry name" value="Formyl_trans_N"/>
    <property type="match status" value="1"/>
</dbReference>
<feature type="non-terminal residue" evidence="4">
    <location>
        <position position="1149"/>
    </location>
</feature>
<dbReference type="InterPro" id="IPR002999">
    <property type="entry name" value="Tudor"/>
</dbReference>
<dbReference type="InterPro" id="IPR047180">
    <property type="entry name" value="HoxX-like"/>
</dbReference>
<dbReference type="SUPFAM" id="SSF63748">
    <property type="entry name" value="Tudor/PWWP/MBT"/>
    <property type="match status" value="1"/>
</dbReference>
<dbReference type="SMART" id="SM00333">
    <property type="entry name" value="TUDOR"/>
    <property type="match status" value="1"/>
</dbReference>
<dbReference type="InterPro" id="IPR036477">
    <property type="entry name" value="Formyl_transf_N_sf"/>
</dbReference>
<comment type="similarity">
    <text evidence="1">Belongs to the enoyl-CoA hydratase/isomerase family.</text>
</comment>
<dbReference type="PANTHER" id="PTHR43388">
    <property type="entry name" value="HYDROGENASE MATURATION FACTOR HOXX"/>
    <property type="match status" value="1"/>
</dbReference>
<feature type="domain" description="Tudor" evidence="3">
    <location>
        <begin position="281"/>
        <end position="341"/>
    </location>
</feature>
<dbReference type="Gene3D" id="2.30.30.140">
    <property type="match status" value="1"/>
</dbReference>
<dbReference type="SUPFAM" id="SSF52096">
    <property type="entry name" value="ClpP/crotonase"/>
    <property type="match status" value="1"/>
</dbReference>
<dbReference type="PROSITE" id="PS50304">
    <property type="entry name" value="TUDOR"/>
    <property type="match status" value="1"/>
</dbReference>
<dbReference type="InterPro" id="IPR029045">
    <property type="entry name" value="ClpP/crotonase-like_dom_sf"/>
</dbReference>
<evidence type="ECO:0000313" key="4">
    <source>
        <dbReference type="EMBL" id="CAF4536603.1"/>
    </source>
</evidence>
<dbReference type="Gene3D" id="3.40.50.720">
    <property type="entry name" value="NAD(P)-binding Rossmann-like Domain"/>
    <property type="match status" value="1"/>
</dbReference>
<dbReference type="InterPro" id="IPR001753">
    <property type="entry name" value="Enoyl-CoA_hydra/iso"/>
</dbReference>
<evidence type="ECO:0000256" key="1">
    <source>
        <dbReference type="RuleBase" id="RU003707"/>
    </source>
</evidence>
<dbReference type="InterPro" id="IPR020630">
    <property type="entry name" value="THF_DH/CycHdrlase_cat_dom"/>
</dbReference>
<dbReference type="Pfam" id="PF00763">
    <property type="entry name" value="THF_DHG_CYH"/>
    <property type="match status" value="1"/>
</dbReference>
<dbReference type="InterPro" id="IPR046346">
    <property type="entry name" value="Aminoacid_DH-like_N_sf"/>
</dbReference>
<dbReference type="SUPFAM" id="SSF53328">
    <property type="entry name" value="Formyltransferase"/>
    <property type="match status" value="1"/>
</dbReference>
<feature type="compositionally biased region" description="Low complexity" evidence="2">
    <location>
        <begin position="121"/>
        <end position="132"/>
    </location>
</feature>
<dbReference type="InterPro" id="IPR000672">
    <property type="entry name" value="THF_DH/CycHdrlase"/>
</dbReference>
<dbReference type="Gene3D" id="3.90.226.10">
    <property type="entry name" value="2-enoyl-CoA Hydratase, Chain A, domain 1"/>
    <property type="match status" value="1"/>
</dbReference>
<dbReference type="InterPro" id="IPR002376">
    <property type="entry name" value="Formyl_transf_N"/>
</dbReference>
<dbReference type="CDD" id="cd08650">
    <property type="entry name" value="FMT_core_HypX_N"/>
    <property type="match status" value="1"/>
</dbReference>
<feature type="compositionally biased region" description="Basic and acidic residues" evidence="2">
    <location>
        <begin position="165"/>
        <end position="177"/>
    </location>
</feature>
<dbReference type="Gene3D" id="3.40.50.12230">
    <property type="match status" value="1"/>
</dbReference>
<comment type="caution">
    <text evidence="4">The sequence shown here is derived from an EMBL/GenBank/DDBJ whole genome shotgun (WGS) entry which is preliminary data.</text>
</comment>
<dbReference type="InterPro" id="IPR001555">
    <property type="entry name" value="GART_AS"/>
</dbReference>
<feature type="region of interest" description="Disordered" evidence="2">
    <location>
        <begin position="152"/>
        <end position="222"/>
    </location>
</feature>
<gene>
    <name evidence="4" type="ORF">HFQ381_LOCUS30069</name>
</gene>
<dbReference type="GO" id="GO:0004488">
    <property type="term" value="F:methylenetetrahydrofolate dehydrogenase (NADP+) activity"/>
    <property type="evidence" value="ECO:0007669"/>
    <property type="project" value="InterPro"/>
</dbReference>
<dbReference type="Gene3D" id="3.40.50.10860">
    <property type="entry name" value="Leucine Dehydrogenase, chain A, domain 1"/>
    <property type="match status" value="1"/>
</dbReference>
<accession>A0A820XM20</accession>
<evidence type="ECO:0000256" key="2">
    <source>
        <dbReference type="SAM" id="MobiDB-lite"/>
    </source>
</evidence>
<feature type="region of interest" description="Disordered" evidence="2">
    <location>
        <begin position="110"/>
        <end position="139"/>
    </location>
</feature>
<proteinExistence type="inferred from homology"/>
<name>A0A820XM20_9BILA</name>
<dbReference type="InterPro" id="IPR018376">
    <property type="entry name" value="Enoyl-CoA_hyd/isom_CS"/>
</dbReference>
<evidence type="ECO:0000313" key="5">
    <source>
        <dbReference type="Proteomes" id="UP000663851"/>
    </source>
</evidence>
<sequence length="1149" mass="128185">VLGGTVNELVHKWKLNKLMGKHVRTLIGEGAPPPWVPFGTRNASTTKVDTSKRSMDVAKVQQNTEEDPEFVRQRRAAIDNLLTGQKSKTQTLAQQNVMNGRNVKKCFEQTSQRVVTERPKTASAALSSSTASNKPSNMAASVEAIKANSRLPEWAKNQIADEPTAEDKRRGQSDRKPPSKPGFDDDDSRPRRGGGFGRNRRGGRGRDDDDGGEETRPSKDVTLFDFFGAKPASLTQKAQSKPQKIDPKPKYIPAPTVAAAAAIVASNQSQVSSAVNKQIFEFEVGDQVLARYYEDNEYYPAIVMSIMYETQKCSIMYEGFNEPENLNFDDIEPYEEGYYDEQGDYEYVQQDKLKEGVPKYQNNEYQLNESVRKSQGEYQSIPEMKLRILFLTNAHNFMSQAAYLMLKGMGHTVMIELALSSEQMEQVATELKPDFIICPFLTKVVPESLYTKFKTLIVHPGIVGDRGMHSIDWALLEQKAEWGVTVVEAAKEMDAGPIYGTQNFPLDTLLPAELTKSKIYRNHAVPAALKAIHQAITNIVEQVQPIPLDYSNPAVKGTLKPTMKHSDCAINWECDDAKTVVRKISARDSNPGLLDDKLFGERMYLYGAHIENLIKTPPGTQGKQLLGQRDGAILVSCNGGKELVWITHMKRATNSTFKLPSTMLLDRDRLATLPYLTIGFTTVPTNATFNEVYYTQKGNIIFLHFSFYNGAMSTTQCQHLLRALDEVSEIGNAKIIVLCGGSTYFSNGVHLNVIEAAEDKYDESWANINAIDDVVFKIMSIRNKLIISALQGSAGAGGIMMALAADYVYANSQIILNPHYRGMGLFGSEYWTYNLPRRVGYKKAYEITEVCLPVTAKQAHEIGLIDGILSEKASGLLDKIQDISNALLSSDQFSDLIQKKTQESDSLFYEKLAECRSDELAKMSENFRDPAYNAARHAFVHKITPLVTPWHMKCLGRDKAIRVDGIEFSQRCQTNISLEIKALQAHAMEAGIKSRPPGLACLLVGNRRDAALYVQKKVIQAVSMGFSSHVTEIKDHEWKTFNKLQDRIIQQINHWNNDPEIDGILVQLPLPKALDHRRILDTIRLDKDVDGLHSYQLAALTSASNSKFSRLSYICCTVRGILEILQFYDVKLPGKLVCIVGASITIGVP</sequence>
<reference evidence="4" key="1">
    <citation type="submission" date="2021-02" db="EMBL/GenBank/DDBJ databases">
        <authorList>
            <person name="Nowell W R."/>
        </authorList>
    </citation>
    <scope>NUCLEOTIDE SEQUENCE</scope>
</reference>
<dbReference type="PRINTS" id="PR00085">
    <property type="entry name" value="THFDHDRGNASE"/>
</dbReference>
<organism evidence="4 5">
    <name type="scientific">Rotaria socialis</name>
    <dbReference type="NCBI Taxonomy" id="392032"/>
    <lineage>
        <taxon>Eukaryota</taxon>
        <taxon>Metazoa</taxon>
        <taxon>Spiralia</taxon>
        <taxon>Gnathifera</taxon>
        <taxon>Rotifera</taxon>
        <taxon>Eurotatoria</taxon>
        <taxon>Bdelloidea</taxon>
        <taxon>Philodinida</taxon>
        <taxon>Philodinidae</taxon>
        <taxon>Rotaria</taxon>
    </lineage>
</organism>
<evidence type="ECO:0000259" key="3">
    <source>
        <dbReference type="PROSITE" id="PS50304"/>
    </source>
</evidence>
<dbReference type="CDD" id="cd06558">
    <property type="entry name" value="crotonase-like"/>
    <property type="match status" value="1"/>
</dbReference>
<dbReference type="EMBL" id="CAJOBO010005083">
    <property type="protein sequence ID" value="CAF4536603.1"/>
    <property type="molecule type" value="Genomic_DNA"/>
</dbReference>
<dbReference type="PROSITE" id="PS00166">
    <property type="entry name" value="ENOYL_COA_HYDRATASE"/>
    <property type="match status" value="1"/>
</dbReference>
<dbReference type="PROSITE" id="PS00373">
    <property type="entry name" value="GART"/>
    <property type="match status" value="1"/>
</dbReference>
<protein>
    <recommendedName>
        <fullName evidence="3">Tudor domain-containing protein</fullName>
    </recommendedName>
</protein>
<dbReference type="Pfam" id="PF00378">
    <property type="entry name" value="ECH_1"/>
    <property type="match status" value="1"/>
</dbReference>
<dbReference type="PANTHER" id="PTHR43388:SF1">
    <property type="entry name" value="HYDROGENASE MATURATION FACTOR HOXX"/>
    <property type="match status" value="1"/>
</dbReference>